<accession>A0A3P6QSY4</accession>
<reference evidence="1 2" key="1">
    <citation type="submission" date="2018-11" db="EMBL/GenBank/DDBJ databases">
        <authorList>
            <consortium name="Pathogen Informatics"/>
        </authorList>
    </citation>
    <scope>NUCLEOTIDE SEQUENCE [LARGE SCALE GENOMIC DNA]</scope>
</reference>
<keyword evidence="2" id="KW-1185">Reference proteome</keyword>
<name>A0A3P6QSY4_CYLGO</name>
<proteinExistence type="predicted"/>
<dbReference type="Proteomes" id="UP000271889">
    <property type="component" value="Unassembled WGS sequence"/>
</dbReference>
<dbReference type="EMBL" id="UYRV01000906">
    <property type="protein sequence ID" value="VDK45813.1"/>
    <property type="molecule type" value="Genomic_DNA"/>
</dbReference>
<protein>
    <submittedName>
        <fullName evidence="1">Uncharacterized protein</fullName>
    </submittedName>
</protein>
<evidence type="ECO:0000313" key="1">
    <source>
        <dbReference type="EMBL" id="VDK45813.1"/>
    </source>
</evidence>
<evidence type="ECO:0000313" key="2">
    <source>
        <dbReference type="Proteomes" id="UP000271889"/>
    </source>
</evidence>
<organism evidence="1 2">
    <name type="scientific">Cylicostephanus goldi</name>
    <name type="common">Nematode worm</name>
    <dbReference type="NCBI Taxonomy" id="71465"/>
    <lineage>
        <taxon>Eukaryota</taxon>
        <taxon>Metazoa</taxon>
        <taxon>Ecdysozoa</taxon>
        <taxon>Nematoda</taxon>
        <taxon>Chromadorea</taxon>
        <taxon>Rhabditida</taxon>
        <taxon>Rhabditina</taxon>
        <taxon>Rhabditomorpha</taxon>
        <taxon>Strongyloidea</taxon>
        <taxon>Strongylidae</taxon>
        <taxon>Cylicostephanus</taxon>
    </lineage>
</organism>
<dbReference type="AlphaFoldDB" id="A0A3P6QSY4"/>
<sequence length="107" mass="11749">MYSLDALVADGDYSVYDLQPDRRSVDVAINGVCNDTIEVQAVYTINGNECQNSNNLRAVKTRTGKTTAYSQLKNGAGLRKCLDHRSQKGVPECLSKRTWVPPSNGVK</sequence>
<gene>
    <name evidence="1" type="ORF">CGOC_LOCUS604</name>
</gene>